<keyword evidence="1" id="KW-0812">Transmembrane</keyword>
<feature type="transmembrane region" description="Helical" evidence="1">
    <location>
        <begin position="197"/>
        <end position="219"/>
    </location>
</feature>
<evidence type="ECO:0000313" key="2">
    <source>
        <dbReference type="EMBL" id="MDR5692866.1"/>
    </source>
</evidence>
<accession>A0ABU1FM73</accession>
<keyword evidence="1" id="KW-0472">Membrane</keyword>
<dbReference type="EMBL" id="JAVKGS010000003">
    <property type="protein sequence ID" value="MDR5692866.1"/>
    <property type="molecule type" value="Genomic_DNA"/>
</dbReference>
<organism evidence="2 3">
    <name type="scientific">Agromyces indicus</name>
    <dbReference type="NCBI Taxonomy" id="758919"/>
    <lineage>
        <taxon>Bacteria</taxon>
        <taxon>Bacillati</taxon>
        <taxon>Actinomycetota</taxon>
        <taxon>Actinomycetes</taxon>
        <taxon>Micrococcales</taxon>
        <taxon>Microbacteriaceae</taxon>
        <taxon>Agromyces</taxon>
    </lineage>
</organism>
<evidence type="ECO:0000256" key="1">
    <source>
        <dbReference type="SAM" id="Phobius"/>
    </source>
</evidence>
<comment type="caution">
    <text evidence="2">The sequence shown here is derived from an EMBL/GenBank/DDBJ whole genome shotgun (WGS) entry which is preliminary data.</text>
</comment>
<feature type="transmembrane region" description="Helical" evidence="1">
    <location>
        <begin position="29"/>
        <end position="48"/>
    </location>
</feature>
<sequence length="385" mass="39939">MLAFISAVAFGVTLGGAIGAIATGDPRYIVAWSLALPIAIVSAVFAFLRSVGAVGRAAGTGAAPPAGELALARVERIGRTGLTVGGQPQVELLLTVAPRFRAAYTTTHREVVDVVAIPRVQPGEVVVVRRPDDAAPGVVLELDPPPEWARLRDAEQLRTGAERTVPLAEQAPKWEPIESAATSAVSAGRSATAPHRVAWRVLLGGLAVATAAVVLIPAYDAIGRTARAIASGDPSSAGVVLGDRHREIVDALVAETGGTRFASIGFYGEYALASAPSEPGALTIDSYEYRYDRTSHGGPDPIQPDDPEAALFDVGDVDWDRIPALIDAAEEHSGIAEPTGVIVTVSRSPVADATGVLPLRMLVMLDSAYEDAVVPFDATTGELLG</sequence>
<dbReference type="RefSeq" id="WP_310521231.1">
    <property type="nucleotide sequence ID" value="NZ_BAABBS010000001.1"/>
</dbReference>
<proteinExistence type="predicted"/>
<gene>
    <name evidence="2" type="ORF">RH861_12415</name>
</gene>
<reference evidence="3" key="1">
    <citation type="submission" date="2023-07" db="EMBL/GenBank/DDBJ databases">
        <title>Description of three actinobacteria isolated from air of manufacturing shop in a pharmaceutical factory.</title>
        <authorList>
            <person name="Zhang D.-F."/>
        </authorList>
    </citation>
    <scope>NUCLEOTIDE SEQUENCE [LARGE SCALE GENOMIC DNA]</scope>
    <source>
        <strain evidence="3">CCTCC AB 2011122</strain>
    </source>
</reference>
<protein>
    <recommendedName>
        <fullName evidence="4">DUF3592 domain-containing protein</fullName>
    </recommendedName>
</protein>
<evidence type="ECO:0008006" key="4">
    <source>
        <dbReference type="Google" id="ProtNLM"/>
    </source>
</evidence>
<evidence type="ECO:0000313" key="3">
    <source>
        <dbReference type="Proteomes" id="UP001260072"/>
    </source>
</evidence>
<dbReference type="Proteomes" id="UP001260072">
    <property type="component" value="Unassembled WGS sequence"/>
</dbReference>
<keyword evidence="3" id="KW-1185">Reference proteome</keyword>
<keyword evidence="1" id="KW-1133">Transmembrane helix</keyword>
<name>A0ABU1FM73_9MICO</name>